<proteinExistence type="predicted"/>
<dbReference type="Proteomes" id="UP000076532">
    <property type="component" value="Unassembled WGS sequence"/>
</dbReference>
<keyword evidence="2" id="KW-1185">Reference proteome</keyword>
<sequence>MGHVSAPQRTVNCEEEAGRWRVHVHLGVLDVNRCYAALYSGYSVLCILAAGCGVGRREDSMLPNPLGASLEARARVGIRSVDSCMPWFDSSDSATVGMHQVGWEVLVLACVCARWVELEPGSEALWLELGTCARKQTSHHPIIPSCTNPFR</sequence>
<evidence type="ECO:0000313" key="1">
    <source>
        <dbReference type="EMBL" id="KZP29011.1"/>
    </source>
</evidence>
<protein>
    <submittedName>
        <fullName evidence="1">Uncharacterized protein</fullName>
    </submittedName>
</protein>
<evidence type="ECO:0000313" key="2">
    <source>
        <dbReference type="Proteomes" id="UP000076532"/>
    </source>
</evidence>
<dbReference type="EMBL" id="KV417500">
    <property type="protein sequence ID" value="KZP29011.1"/>
    <property type="molecule type" value="Genomic_DNA"/>
</dbReference>
<accession>A0A166S4M3</accession>
<reference evidence="1 2" key="1">
    <citation type="journal article" date="2016" name="Mol. Biol. Evol.">
        <title>Comparative Genomics of Early-Diverging Mushroom-Forming Fungi Provides Insights into the Origins of Lignocellulose Decay Capabilities.</title>
        <authorList>
            <person name="Nagy L.G."/>
            <person name="Riley R."/>
            <person name="Tritt A."/>
            <person name="Adam C."/>
            <person name="Daum C."/>
            <person name="Floudas D."/>
            <person name="Sun H."/>
            <person name="Yadav J.S."/>
            <person name="Pangilinan J."/>
            <person name="Larsson K.H."/>
            <person name="Matsuura K."/>
            <person name="Barry K."/>
            <person name="Labutti K."/>
            <person name="Kuo R."/>
            <person name="Ohm R.A."/>
            <person name="Bhattacharya S.S."/>
            <person name="Shirouzu T."/>
            <person name="Yoshinaga Y."/>
            <person name="Martin F.M."/>
            <person name="Grigoriev I.V."/>
            <person name="Hibbett D.S."/>
        </authorList>
    </citation>
    <scope>NUCLEOTIDE SEQUENCE [LARGE SCALE GENOMIC DNA]</scope>
    <source>
        <strain evidence="1 2">CBS 109695</strain>
    </source>
</reference>
<organism evidence="1 2">
    <name type="scientific">Athelia psychrophila</name>
    <dbReference type="NCBI Taxonomy" id="1759441"/>
    <lineage>
        <taxon>Eukaryota</taxon>
        <taxon>Fungi</taxon>
        <taxon>Dikarya</taxon>
        <taxon>Basidiomycota</taxon>
        <taxon>Agaricomycotina</taxon>
        <taxon>Agaricomycetes</taxon>
        <taxon>Agaricomycetidae</taxon>
        <taxon>Atheliales</taxon>
        <taxon>Atheliaceae</taxon>
        <taxon>Athelia</taxon>
    </lineage>
</organism>
<name>A0A166S4M3_9AGAM</name>
<dbReference type="AlphaFoldDB" id="A0A166S4M3"/>
<gene>
    <name evidence="1" type="ORF">FIBSPDRAFT_223476</name>
</gene>